<dbReference type="Proteomes" id="UP001174909">
    <property type="component" value="Unassembled WGS sequence"/>
</dbReference>
<evidence type="ECO:0000313" key="1">
    <source>
        <dbReference type="EMBL" id="CAI7988583.1"/>
    </source>
</evidence>
<keyword evidence="2" id="KW-1185">Reference proteome</keyword>
<feature type="non-terminal residue" evidence="1">
    <location>
        <position position="1"/>
    </location>
</feature>
<sequence length="51" mass="5684">VRLTLCFFRSDSLLVSLGQTHSLFLRISLSPCFFRADSLLVSLGQTHSLCP</sequence>
<gene>
    <name evidence="1" type="ORF">GBAR_LOCUS15</name>
</gene>
<dbReference type="AlphaFoldDB" id="A0AA35QR73"/>
<name>A0AA35QR73_GEOBA</name>
<comment type="caution">
    <text evidence="1">The sequence shown here is derived from an EMBL/GenBank/DDBJ whole genome shotgun (WGS) entry which is preliminary data.</text>
</comment>
<reference evidence="1" key="1">
    <citation type="submission" date="2023-03" db="EMBL/GenBank/DDBJ databases">
        <authorList>
            <person name="Steffen K."/>
            <person name="Cardenas P."/>
        </authorList>
    </citation>
    <scope>NUCLEOTIDE SEQUENCE</scope>
</reference>
<protein>
    <submittedName>
        <fullName evidence="1">Uncharacterized protein</fullName>
    </submittedName>
</protein>
<organism evidence="1 2">
    <name type="scientific">Geodia barretti</name>
    <name type="common">Barrett's horny sponge</name>
    <dbReference type="NCBI Taxonomy" id="519541"/>
    <lineage>
        <taxon>Eukaryota</taxon>
        <taxon>Metazoa</taxon>
        <taxon>Porifera</taxon>
        <taxon>Demospongiae</taxon>
        <taxon>Heteroscleromorpha</taxon>
        <taxon>Tetractinellida</taxon>
        <taxon>Astrophorina</taxon>
        <taxon>Geodiidae</taxon>
        <taxon>Geodia</taxon>
    </lineage>
</organism>
<dbReference type="EMBL" id="CASHTH010000002">
    <property type="protein sequence ID" value="CAI7988583.1"/>
    <property type="molecule type" value="Genomic_DNA"/>
</dbReference>
<proteinExistence type="predicted"/>
<evidence type="ECO:0000313" key="2">
    <source>
        <dbReference type="Proteomes" id="UP001174909"/>
    </source>
</evidence>
<accession>A0AA35QR73</accession>